<dbReference type="GO" id="GO:0006809">
    <property type="term" value="P:nitric oxide biosynthetic process"/>
    <property type="evidence" value="ECO:0007669"/>
    <property type="project" value="InterPro"/>
</dbReference>
<evidence type="ECO:0000313" key="14">
    <source>
        <dbReference type="Proteomes" id="UP000593567"/>
    </source>
</evidence>
<evidence type="ECO:0000256" key="2">
    <source>
        <dbReference type="ARBA" id="ARBA00001970"/>
    </source>
</evidence>
<dbReference type="InterPro" id="IPR044943">
    <property type="entry name" value="NOS_dom_1"/>
</dbReference>
<dbReference type="Pfam" id="PF02898">
    <property type="entry name" value="NO_synthase"/>
    <property type="match status" value="1"/>
</dbReference>
<evidence type="ECO:0000256" key="9">
    <source>
        <dbReference type="ARBA" id="ARBA00022860"/>
    </source>
</evidence>
<dbReference type="EMBL" id="VXIV02001484">
    <property type="protein sequence ID" value="KAF6032731.1"/>
    <property type="molecule type" value="Genomic_DNA"/>
</dbReference>
<sequence>MQPKAMIRPQPGIGVNMEKLKTSTSNISLLRMLSNEEDQAKRMAEVEASIKSSNKYDMTADELEFGSRTAWRNAPRCIGRIQWSKLKFFDGRDVKSTKDMFDKIVSK</sequence>
<dbReference type="EC" id="1.14.13.39" evidence="4"/>
<comment type="caution">
    <text evidence="13">The sequence shown here is derived from an EMBL/GenBank/DDBJ whole genome shotgun (WGS) entry which is preliminary data.</text>
</comment>
<keyword evidence="7" id="KW-0479">Metal-binding</keyword>
<dbReference type="GO" id="GO:0046872">
    <property type="term" value="F:metal ion binding"/>
    <property type="evidence" value="ECO:0007669"/>
    <property type="project" value="UniProtKB-KW"/>
</dbReference>
<dbReference type="InterPro" id="IPR004030">
    <property type="entry name" value="NOS_N"/>
</dbReference>
<accession>A0A7J7K429</accession>
<evidence type="ECO:0000256" key="8">
    <source>
        <dbReference type="ARBA" id="ARBA00022857"/>
    </source>
</evidence>
<feature type="domain" description="Nitric oxide synthase (NOS)" evidence="12">
    <location>
        <begin position="76"/>
        <end position="83"/>
    </location>
</feature>
<keyword evidence="9" id="KW-0112">Calmodulin-binding</keyword>
<dbReference type="OrthoDB" id="1688044at2759"/>
<evidence type="ECO:0000256" key="5">
    <source>
        <dbReference type="ARBA" id="ARBA00022617"/>
    </source>
</evidence>
<organism evidence="13 14">
    <name type="scientific">Bugula neritina</name>
    <name type="common">Brown bryozoan</name>
    <name type="synonym">Sertularia neritina</name>
    <dbReference type="NCBI Taxonomy" id="10212"/>
    <lineage>
        <taxon>Eukaryota</taxon>
        <taxon>Metazoa</taxon>
        <taxon>Spiralia</taxon>
        <taxon>Lophotrochozoa</taxon>
        <taxon>Bryozoa</taxon>
        <taxon>Gymnolaemata</taxon>
        <taxon>Cheilostomatida</taxon>
        <taxon>Flustrina</taxon>
        <taxon>Buguloidea</taxon>
        <taxon>Bugulidae</taxon>
        <taxon>Bugula</taxon>
    </lineage>
</organism>
<evidence type="ECO:0000259" key="12">
    <source>
        <dbReference type="PROSITE" id="PS60001"/>
    </source>
</evidence>
<dbReference type="AlphaFoldDB" id="A0A7J7K429"/>
<keyword evidence="11" id="KW-0408">Iron</keyword>
<gene>
    <name evidence="13" type="ORF">EB796_008949</name>
</gene>
<dbReference type="InterPro" id="IPR050607">
    <property type="entry name" value="NOS"/>
</dbReference>
<proteinExistence type="inferred from homology"/>
<comment type="cofactor">
    <cofactor evidence="1">
        <name>FMN</name>
        <dbReference type="ChEBI" id="CHEBI:58210"/>
    </cofactor>
</comment>
<reference evidence="13" key="1">
    <citation type="submission" date="2020-06" db="EMBL/GenBank/DDBJ databases">
        <title>Draft genome of Bugula neritina, a colonial animal packing powerful symbionts and potential medicines.</title>
        <authorList>
            <person name="Rayko M."/>
        </authorList>
    </citation>
    <scope>NUCLEOTIDE SEQUENCE [LARGE SCALE GENOMIC DNA]</scope>
    <source>
        <strain evidence="13">Kwan_BN1</strain>
    </source>
</reference>
<dbReference type="PANTHER" id="PTHR43410:SF1">
    <property type="entry name" value="NITRIC OXIDE SYNTHASE"/>
    <property type="match status" value="1"/>
</dbReference>
<dbReference type="PANTHER" id="PTHR43410">
    <property type="entry name" value="NITRIC OXIDE SYNTHASE OXYGENASE"/>
    <property type="match status" value="1"/>
</dbReference>
<evidence type="ECO:0000256" key="6">
    <source>
        <dbReference type="ARBA" id="ARBA00022643"/>
    </source>
</evidence>
<evidence type="ECO:0000256" key="3">
    <source>
        <dbReference type="ARBA" id="ARBA00006267"/>
    </source>
</evidence>
<evidence type="ECO:0000256" key="4">
    <source>
        <dbReference type="ARBA" id="ARBA00012989"/>
    </source>
</evidence>
<dbReference type="Proteomes" id="UP000593567">
    <property type="component" value="Unassembled WGS sequence"/>
</dbReference>
<dbReference type="Gene3D" id="3.90.340.10">
    <property type="entry name" value="Nitric Oxide Synthase, Chain A, domain 1"/>
    <property type="match status" value="1"/>
</dbReference>
<keyword evidence="10" id="KW-0560">Oxidoreductase</keyword>
<keyword evidence="14" id="KW-1185">Reference proteome</keyword>
<dbReference type="GO" id="GO:0004517">
    <property type="term" value="F:nitric-oxide synthase activity"/>
    <property type="evidence" value="ECO:0007669"/>
    <property type="project" value="UniProtKB-EC"/>
</dbReference>
<keyword evidence="6" id="KW-0285">Flavoprotein</keyword>
<dbReference type="SUPFAM" id="SSF56512">
    <property type="entry name" value="Nitric oxide (NO) synthase oxygenase domain"/>
    <property type="match status" value="1"/>
</dbReference>
<comment type="similarity">
    <text evidence="3">Belongs to the NOS family.</text>
</comment>
<evidence type="ECO:0000256" key="11">
    <source>
        <dbReference type="ARBA" id="ARBA00023004"/>
    </source>
</evidence>
<evidence type="ECO:0000256" key="10">
    <source>
        <dbReference type="ARBA" id="ARBA00023002"/>
    </source>
</evidence>
<evidence type="ECO:0000256" key="7">
    <source>
        <dbReference type="ARBA" id="ARBA00022723"/>
    </source>
</evidence>
<keyword evidence="5" id="KW-0349">Heme</keyword>
<dbReference type="PROSITE" id="PS60001">
    <property type="entry name" value="NOS"/>
    <property type="match status" value="1"/>
</dbReference>
<evidence type="ECO:0000256" key="1">
    <source>
        <dbReference type="ARBA" id="ARBA00001917"/>
    </source>
</evidence>
<name>A0A7J7K429_BUGNE</name>
<dbReference type="InterPro" id="IPR036119">
    <property type="entry name" value="NOS_N_sf"/>
</dbReference>
<dbReference type="GO" id="GO:0005516">
    <property type="term" value="F:calmodulin binding"/>
    <property type="evidence" value="ECO:0007669"/>
    <property type="project" value="UniProtKB-KW"/>
</dbReference>
<evidence type="ECO:0000313" key="13">
    <source>
        <dbReference type="EMBL" id="KAF6032731.1"/>
    </source>
</evidence>
<protein>
    <recommendedName>
        <fullName evidence="4">nitric-oxide synthase (NADPH)</fullName>
        <ecNumber evidence="4">1.14.13.39</ecNumber>
    </recommendedName>
</protein>
<keyword evidence="8" id="KW-0521">NADP</keyword>
<comment type="cofactor">
    <cofactor evidence="2">
        <name>heme b</name>
        <dbReference type="ChEBI" id="CHEBI:60344"/>
    </cofactor>
</comment>
<keyword evidence="6" id="KW-0288">FMN</keyword>